<dbReference type="Pfam" id="PF00535">
    <property type="entry name" value="Glycos_transf_2"/>
    <property type="match status" value="1"/>
</dbReference>
<organism evidence="2 3">
    <name type="scientific">Shivajiella indica</name>
    <dbReference type="NCBI Taxonomy" id="872115"/>
    <lineage>
        <taxon>Bacteria</taxon>
        <taxon>Pseudomonadati</taxon>
        <taxon>Bacteroidota</taxon>
        <taxon>Cytophagia</taxon>
        <taxon>Cytophagales</taxon>
        <taxon>Cyclobacteriaceae</taxon>
        <taxon>Shivajiella</taxon>
    </lineage>
</organism>
<evidence type="ECO:0000259" key="1">
    <source>
        <dbReference type="Pfam" id="PF00535"/>
    </source>
</evidence>
<evidence type="ECO:0000313" key="2">
    <source>
        <dbReference type="EMBL" id="MFD2202761.1"/>
    </source>
</evidence>
<dbReference type="EMBL" id="JBHUIV010000020">
    <property type="protein sequence ID" value="MFD2202761.1"/>
    <property type="molecule type" value="Genomic_DNA"/>
</dbReference>
<dbReference type="SUPFAM" id="SSF53448">
    <property type="entry name" value="Nucleotide-diphospho-sugar transferases"/>
    <property type="match status" value="1"/>
</dbReference>
<accession>A0ABW5BC50</accession>
<dbReference type="InterPro" id="IPR001173">
    <property type="entry name" value="Glyco_trans_2-like"/>
</dbReference>
<feature type="domain" description="Glycosyltransferase 2-like" evidence="1">
    <location>
        <begin position="10"/>
        <end position="126"/>
    </location>
</feature>
<dbReference type="Gene3D" id="3.90.550.10">
    <property type="entry name" value="Spore Coat Polysaccharide Biosynthesis Protein SpsA, Chain A"/>
    <property type="match status" value="1"/>
</dbReference>
<protein>
    <submittedName>
        <fullName evidence="2">Glycosyltransferase family 2 protein</fullName>
    </submittedName>
</protein>
<dbReference type="Proteomes" id="UP001597414">
    <property type="component" value="Unassembled WGS sequence"/>
</dbReference>
<dbReference type="PANTHER" id="PTHR22916">
    <property type="entry name" value="GLYCOSYLTRANSFERASE"/>
    <property type="match status" value="1"/>
</dbReference>
<dbReference type="PANTHER" id="PTHR22916:SF3">
    <property type="entry name" value="UDP-GLCNAC:BETAGAL BETA-1,3-N-ACETYLGLUCOSAMINYLTRANSFERASE-LIKE PROTEIN 1"/>
    <property type="match status" value="1"/>
</dbReference>
<keyword evidence="3" id="KW-1185">Reference proteome</keyword>
<name>A0ABW5BC50_9BACT</name>
<sequence length="320" mass="36708">MADAEFPLVSIVCTAYNHEDFIELVLDSVLAQNYPKLELILVDNGSTDQTKNIIENWFLKNRHKIPIFKIFRAESWGYCASFNNAFLQSSGKYFIDLSGDDVLEINHIKYSVAKLEAHPEAVVCFSDAYLKKSGDKLKTFYPRDKNGMLKIPVKQGDIYEELVSSHILLSVTMVVRSDTFKFIGMYDEGLNYEDFDIMVRMSRNHPFVFSDHIGIVKNIHSKSLSAGQYRAKNSIMLPSTLKVCQKIKAMNRSKEEDDALKVRVLYELKHALFSANFEVASGFIDLAKNLGASGFNFFLFRLWEKHQWDLSSVYSMIKRT</sequence>
<dbReference type="CDD" id="cd00761">
    <property type="entry name" value="Glyco_tranf_GTA_type"/>
    <property type="match status" value="1"/>
</dbReference>
<dbReference type="InterPro" id="IPR029044">
    <property type="entry name" value="Nucleotide-diphossugar_trans"/>
</dbReference>
<dbReference type="RefSeq" id="WP_380804154.1">
    <property type="nucleotide sequence ID" value="NZ_JBHUIV010000020.1"/>
</dbReference>
<gene>
    <name evidence="2" type="ORF">ACFSKV_14380</name>
</gene>
<comment type="caution">
    <text evidence="2">The sequence shown here is derived from an EMBL/GenBank/DDBJ whole genome shotgun (WGS) entry which is preliminary data.</text>
</comment>
<proteinExistence type="predicted"/>
<reference evidence="3" key="1">
    <citation type="journal article" date="2019" name="Int. J. Syst. Evol. Microbiol.">
        <title>The Global Catalogue of Microorganisms (GCM) 10K type strain sequencing project: providing services to taxonomists for standard genome sequencing and annotation.</title>
        <authorList>
            <consortium name="The Broad Institute Genomics Platform"/>
            <consortium name="The Broad Institute Genome Sequencing Center for Infectious Disease"/>
            <person name="Wu L."/>
            <person name="Ma J."/>
        </authorList>
    </citation>
    <scope>NUCLEOTIDE SEQUENCE [LARGE SCALE GENOMIC DNA]</scope>
    <source>
        <strain evidence="3">KCTC 19812</strain>
    </source>
</reference>
<evidence type="ECO:0000313" key="3">
    <source>
        <dbReference type="Proteomes" id="UP001597414"/>
    </source>
</evidence>